<feature type="transmembrane region" description="Helical" evidence="1">
    <location>
        <begin position="152"/>
        <end position="170"/>
    </location>
</feature>
<keyword evidence="1" id="KW-0472">Membrane</keyword>
<protein>
    <recommendedName>
        <fullName evidence="4">Transmembrane protein 26</fullName>
    </recommendedName>
</protein>
<evidence type="ECO:0000313" key="2">
    <source>
        <dbReference type="EMBL" id="KAG8434412.1"/>
    </source>
</evidence>
<dbReference type="OrthoDB" id="10042902at2759"/>
<organism evidence="2 3">
    <name type="scientific">Hymenochirus boettgeri</name>
    <name type="common">Congo dwarf clawed frog</name>
    <dbReference type="NCBI Taxonomy" id="247094"/>
    <lineage>
        <taxon>Eukaryota</taxon>
        <taxon>Metazoa</taxon>
        <taxon>Chordata</taxon>
        <taxon>Craniata</taxon>
        <taxon>Vertebrata</taxon>
        <taxon>Euteleostomi</taxon>
        <taxon>Amphibia</taxon>
        <taxon>Batrachia</taxon>
        <taxon>Anura</taxon>
        <taxon>Pipoidea</taxon>
        <taxon>Pipidae</taxon>
        <taxon>Pipinae</taxon>
        <taxon>Hymenochirus</taxon>
    </lineage>
</organism>
<feature type="transmembrane region" description="Helical" evidence="1">
    <location>
        <begin position="182"/>
        <end position="203"/>
    </location>
</feature>
<comment type="caution">
    <text evidence="2">The sequence shown here is derived from an EMBL/GenBank/DDBJ whole genome shotgun (WGS) entry which is preliminary data.</text>
</comment>
<evidence type="ECO:0000313" key="3">
    <source>
        <dbReference type="Proteomes" id="UP000812440"/>
    </source>
</evidence>
<dbReference type="Proteomes" id="UP000812440">
    <property type="component" value="Chromosome 7"/>
</dbReference>
<keyword evidence="1" id="KW-1133">Transmembrane helix</keyword>
<dbReference type="PANTHER" id="PTHR22168:SF7">
    <property type="entry name" value="TRANSMEMBRANE PROTEIN 26-LIKE"/>
    <property type="match status" value="1"/>
</dbReference>
<keyword evidence="3" id="KW-1185">Reference proteome</keyword>
<sequence>MIITPKIIAWATISRILFTIHGTMLVWIVVEMKKDKLYWILLIGLILLCLEVVLTLYATEKGEWKWFSPTVFLYLSSTIPSIFLLELDFLQHRIQLKNSALNSTLNSTQQMAEEINFNIYSTWLKTLEQTMILALVMVRWVMPKGEMNRIQLSELLLIYIALGADILDILGLIKEPELETSWAVNIVGLSIFSWALLQFTLVLTQTQSTESISNNTSLDAKCSYVSSCCTSEVWSLLIAVGMQDGPFLIFRLYVMIKEEVLNEMMIFFICKNILTVAIEIYRIFVIQCADQHHKKKMGI</sequence>
<evidence type="ECO:0000256" key="1">
    <source>
        <dbReference type="SAM" id="Phobius"/>
    </source>
</evidence>
<dbReference type="Pfam" id="PF09772">
    <property type="entry name" value="Tmem26"/>
    <property type="match status" value="1"/>
</dbReference>
<gene>
    <name evidence="2" type="ORF">GDO86_012691</name>
</gene>
<keyword evidence="1" id="KW-0812">Transmembrane</keyword>
<reference evidence="2" key="1">
    <citation type="thesis" date="2020" institute="ProQuest LLC" country="789 East Eisenhower Parkway, Ann Arbor, MI, USA">
        <title>Comparative Genomics and Chromosome Evolution.</title>
        <authorList>
            <person name="Mudd A.B."/>
        </authorList>
    </citation>
    <scope>NUCLEOTIDE SEQUENCE</scope>
    <source>
        <strain evidence="2">Female2</strain>
        <tissue evidence="2">Blood</tissue>
    </source>
</reference>
<dbReference type="InterPro" id="IPR019169">
    <property type="entry name" value="Transmembrane_26"/>
</dbReference>
<evidence type="ECO:0008006" key="4">
    <source>
        <dbReference type="Google" id="ProtNLM"/>
    </source>
</evidence>
<dbReference type="PANTHER" id="PTHR22168">
    <property type="entry name" value="TMEM26 PROTEIN"/>
    <property type="match status" value="1"/>
</dbReference>
<dbReference type="EMBL" id="JAACNH010000008">
    <property type="protein sequence ID" value="KAG8434412.1"/>
    <property type="molecule type" value="Genomic_DNA"/>
</dbReference>
<dbReference type="AlphaFoldDB" id="A0A8T2IQZ7"/>
<name>A0A8T2IQZ7_9PIPI</name>
<feature type="transmembrane region" description="Helical" evidence="1">
    <location>
        <begin position="37"/>
        <end position="59"/>
    </location>
</feature>
<accession>A0A8T2IQZ7</accession>
<feature type="transmembrane region" description="Helical" evidence="1">
    <location>
        <begin position="233"/>
        <end position="253"/>
    </location>
</feature>
<feature type="transmembrane region" description="Helical" evidence="1">
    <location>
        <begin position="265"/>
        <end position="285"/>
    </location>
</feature>
<feature type="transmembrane region" description="Helical" evidence="1">
    <location>
        <begin position="7"/>
        <end position="30"/>
    </location>
</feature>
<proteinExistence type="predicted"/>